<dbReference type="EMBL" id="CCAE010000078">
    <property type="protein sequence ID" value="CDN90354.1"/>
    <property type="molecule type" value="Genomic_DNA"/>
</dbReference>
<keyword evidence="6 9" id="KW-1133">Transmembrane helix</keyword>
<reference evidence="12" key="1">
    <citation type="submission" date="2014-11" db="EMBL/GenBank/DDBJ databases">
        <title>Draft genome sequence of Hydrogenophaga intermedia S1.</title>
        <authorList>
            <person name="Gan H.M."/>
            <person name="Chew T.H."/>
            <person name="Stolz A."/>
        </authorList>
    </citation>
    <scope>NUCLEOTIDE SEQUENCE [LARGE SCALE GENOMIC DNA]</scope>
    <source>
        <strain evidence="12">S1</strain>
    </source>
</reference>
<evidence type="ECO:0000256" key="8">
    <source>
        <dbReference type="ARBA" id="ARBA00038436"/>
    </source>
</evidence>
<feature type="transmembrane region" description="Helical" evidence="9">
    <location>
        <begin position="43"/>
        <end position="61"/>
    </location>
</feature>
<evidence type="ECO:0000256" key="9">
    <source>
        <dbReference type="RuleBase" id="RU369079"/>
    </source>
</evidence>
<dbReference type="PANTHER" id="PTHR35011:SF11">
    <property type="entry name" value="TRAP TRANSPORTER SMALL PERMEASE PROTEIN"/>
    <property type="match status" value="1"/>
</dbReference>
<keyword evidence="4 9" id="KW-0997">Cell inner membrane</keyword>
<evidence type="ECO:0000259" key="10">
    <source>
        <dbReference type="Pfam" id="PF04290"/>
    </source>
</evidence>
<gene>
    <name evidence="11" type="ORF">BN948_04798</name>
</gene>
<dbReference type="AlphaFoldDB" id="A0A1L1PNI3"/>
<proteinExistence type="inferred from homology"/>
<dbReference type="Proteomes" id="UP000028878">
    <property type="component" value="Unassembled WGS sequence"/>
</dbReference>
<feature type="transmembrane region" description="Helical" evidence="9">
    <location>
        <begin position="82"/>
        <end position="104"/>
    </location>
</feature>
<evidence type="ECO:0000256" key="3">
    <source>
        <dbReference type="ARBA" id="ARBA00022475"/>
    </source>
</evidence>
<sequence length="153" mass="16572">MAHLASLYRGIVGIATLVVAGLLIAQVFFRYVLGSSLAWGEEVSTFLMIWAGLLGAATLAAQDRYIAFSAIKDSRRPWLRKASRTLASLAAIGFALLLVINGSRVSFLAEFSPRSSAAEIPLNWVYAVFPIAGLIVIGGALLRLLHIWRGRDE</sequence>
<dbReference type="InterPro" id="IPR007387">
    <property type="entry name" value="TRAP_DctQ"/>
</dbReference>
<comment type="similarity">
    <text evidence="8 9">Belongs to the TRAP transporter small permease family.</text>
</comment>
<name>A0A1L1PNI3_HYDIT</name>
<feature type="transmembrane region" description="Helical" evidence="9">
    <location>
        <begin position="7"/>
        <end position="31"/>
    </location>
</feature>
<dbReference type="GO" id="GO:0015740">
    <property type="term" value="P:C4-dicarboxylate transport"/>
    <property type="evidence" value="ECO:0007669"/>
    <property type="project" value="TreeGrafter"/>
</dbReference>
<dbReference type="GO" id="GO:0005886">
    <property type="term" value="C:plasma membrane"/>
    <property type="evidence" value="ECO:0007669"/>
    <property type="project" value="UniProtKB-SubCell"/>
</dbReference>
<dbReference type="GO" id="GO:0022857">
    <property type="term" value="F:transmembrane transporter activity"/>
    <property type="evidence" value="ECO:0007669"/>
    <property type="project" value="UniProtKB-UniRule"/>
</dbReference>
<keyword evidence="3" id="KW-1003">Cell membrane</keyword>
<evidence type="ECO:0000256" key="5">
    <source>
        <dbReference type="ARBA" id="ARBA00022692"/>
    </source>
</evidence>
<dbReference type="PANTHER" id="PTHR35011">
    <property type="entry name" value="2,3-DIKETO-L-GULONATE TRAP TRANSPORTER SMALL PERMEASE PROTEIN YIAM"/>
    <property type="match status" value="1"/>
</dbReference>
<evidence type="ECO:0000313" key="11">
    <source>
        <dbReference type="EMBL" id="CDN90354.1"/>
    </source>
</evidence>
<comment type="subcellular location">
    <subcellularLocation>
        <location evidence="1 9">Cell inner membrane</location>
        <topology evidence="1 9">Multi-pass membrane protein</topology>
    </subcellularLocation>
</comment>
<accession>A0A1L1PNI3</accession>
<evidence type="ECO:0000256" key="6">
    <source>
        <dbReference type="ARBA" id="ARBA00022989"/>
    </source>
</evidence>
<dbReference type="InterPro" id="IPR055348">
    <property type="entry name" value="DctQ"/>
</dbReference>
<keyword evidence="5 9" id="KW-0812">Transmembrane</keyword>
<evidence type="ECO:0000256" key="7">
    <source>
        <dbReference type="ARBA" id="ARBA00023136"/>
    </source>
</evidence>
<comment type="subunit">
    <text evidence="9">The complex comprises the extracytoplasmic solute receptor protein and the two transmembrane proteins.</text>
</comment>
<evidence type="ECO:0000313" key="12">
    <source>
        <dbReference type="Proteomes" id="UP000028878"/>
    </source>
</evidence>
<feature type="domain" description="Tripartite ATP-independent periplasmic transporters DctQ component" evidence="10">
    <location>
        <begin position="20"/>
        <end position="149"/>
    </location>
</feature>
<organism evidence="11 12">
    <name type="scientific">Hydrogenophaga intermedia</name>
    <dbReference type="NCBI Taxonomy" id="65786"/>
    <lineage>
        <taxon>Bacteria</taxon>
        <taxon>Pseudomonadati</taxon>
        <taxon>Pseudomonadota</taxon>
        <taxon>Betaproteobacteria</taxon>
        <taxon>Burkholderiales</taxon>
        <taxon>Comamonadaceae</taxon>
        <taxon>Hydrogenophaga</taxon>
    </lineage>
</organism>
<protein>
    <recommendedName>
        <fullName evidence="9">TRAP transporter small permease protein</fullName>
    </recommendedName>
</protein>
<evidence type="ECO:0000256" key="2">
    <source>
        <dbReference type="ARBA" id="ARBA00022448"/>
    </source>
</evidence>
<dbReference type="RefSeq" id="WP_035624363.1">
    <property type="nucleotide sequence ID" value="NZ_CCAE010000078.1"/>
</dbReference>
<evidence type="ECO:0000256" key="4">
    <source>
        <dbReference type="ARBA" id="ARBA00022519"/>
    </source>
</evidence>
<keyword evidence="2 9" id="KW-0813">Transport</keyword>
<comment type="function">
    <text evidence="9">Part of the tripartite ATP-independent periplasmic (TRAP) transport system.</text>
</comment>
<keyword evidence="7 9" id="KW-0472">Membrane</keyword>
<feature type="transmembrane region" description="Helical" evidence="9">
    <location>
        <begin position="124"/>
        <end position="145"/>
    </location>
</feature>
<evidence type="ECO:0000256" key="1">
    <source>
        <dbReference type="ARBA" id="ARBA00004429"/>
    </source>
</evidence>
<keyword evidence="12" id="KW-1185">Reference proteome</keyword>
<dbReference type="Pfam" id="PF04290">
    <property type="entry name" value="DctQ"/>
    <property type="match status" value="1"/>
</dbReference>